<gene>
    <name evidence="3" type="ORF">GII30_19410</name>
</gene>
<dbReference type="AlphaFoldDB" id="A0A857MH83"/>
<proteinExistence type="predicted"/>
<dbReference type="PANTHER" id="PTHR35176:SF11">
    <property type="entry name" value="PYRIDOXAMINE 5'-PHOSPHATE OXIDASE FAMILY PROTEIN"/>
    <property type="match status" value="1"/>
</dbReference>
<accession>A0A857MH83</accession>
<dbReference type="NCBIfam" id="TIGR03666">
    <property type="entry name" value="Rv2061_F420"/>
    <property type="match status" value="1"/>
</dbReference>
<dbReference type="SUPFAM" id="SSF50475">
    <property type="entry name" value="FMN-binding split barrel"/>
    <property type="match status" value="1"/>
</dbReference>
<dbReference type="GO" id="GO:0005829">
    <property type="term" value="C:cytosol"/>
    <property type="evidence" value="ECO:0007669"/>
    <property type="project" value="TreeGrafter"/>
</dbReference>
<evidence type="ECO:0000259" key="2">
    <source>
        <dbReference type="Pfam" id="PF01243"/>
    </source>
</evidence>
<dbReference type="GO" id="GO:0016627">
    <property type="term" value="F:oxidoreductase activity, acting on the CH-CH group of donors"/>
    <property type="evidence" value="ECO:0007669"/>
    <property type="project" value="TreeGrafter"/>
</dbReference>
<feature type="domain" description="Pyridoxamine 5'-phosphate oxidase N-terminal" evidence="2">
    <location>
        <begin position="10"/>
        <end position="98"/>
    </location>
</feature>
<dbReference type="InterPro" id="IPR019965">
    <property type="entry name" value="PPOX_F420-dep_Rv2061_put"/>
</dbReference>
<dbReference type="EMBL" id="CP045810">
    <property type="protein sequence ID" value="QHN41042.1"/>
    <property type="molecule type" value="Genomic_DNA"/>
</dbReference>
<dbReference type="RefSeq" id="WP_005182798.1">
    <property type="nucleotide sequence ID" value="NZ_CP045804.1"/>
</dbReference>
<dbReference type="GO" id="GO:0070967">
    <property type="term" value="F:coenzyme F420 binding"/>
    <property type="evidence" value="ECO:0007669"/>
    <property type="project" value="TreeGrafter"/>
</dbReference>
<reference evidence="3" key="1">
    <citation type="journal article" date="2021" name="Nat. Microbiol.">
        <title>Cocultivation of an ultrasmall environmental parasitic bacterium with lytic ability against bacteria associated with wastewater foams.</title>
        <authorList>
            <person name="Batinovic S."/>
            <person name="Rose J.J.A."/>
            <person name="Ratcliffe J."/>
            <person name="Seviour R.J."/>
            <person name="Petrovski S."/>
        </authorList>
    </citation>
    <scope>NUCLEOTIDE SEQUENCE</scope>
    <source>
        <strain evidence="3">CON44</strain>
    </source>
</reference>
<dbReference type="InterPro" id="IPR011576">
    <property type="entry name" value="Pyridox_Oxase_N"/>
</dbReference>
<evidence type="ECO:0000313" key="3">
    <source>
        <dbReference type="EMBL" id="QHN41042.1"/>
    </source>
</evidence>
<protein>
    <submittedName>
        <fullName evidence="3">PPOX class F420-dependent oxidoreductase</fullName>
        <ecNumber evidence="3">1.-.-.-</ecNumber>
    </submittedName>
</protein>
<keyword evidence="1 3" id="KW-0560">Oxidoreductase</keyword>
<evidence type="ECO:0000256" key="1">
    <source>
        <dbReference type="ARBA" id="ARBA00023002"/>
    </source>
</evidence>
<dbReference type="InterPro" id="IPR012349">
    <property type="entry name" value="Split_barrel_FMN-bd"/>
</dbReference>
<dbReference type="InterPro" id="IPR052019">
    <property type="entry name" value="F420H2_bilvrd_red/Heme_oxyg"/>
</dbReference>
<dbReference type="Pfam" id="PF01243">
    <property type="entry name" value="PNPOx_N"/>
    <property type="match status" value="1"/>
</dbReference>
<dbReference type="PANTHER" id="PTHR35176">
    <property type="entry name" value="HEME OXYGENASE HI_0854-RELATED"/>
    <property type="match status" value="1"/>
</dbReference>
<sequence length="130" mass="13799">MSGFGEAGTAKYVSLTTFRKDGTPVATPLWAALDGDRLVLWTRTESWKVKRIRRNPAVTVQACDARGGKLFGEPVAGRAEILDAAGTERVRGLIIAKYGIAGRITVLGSTLRRGKGGTVGLSIGLEELLS</sequence>
<dbReference type="Gene3D" id="2.30.110.10">
    <property type="entry name" value="Electron Transport, Fmn-binding Protein, Chain A"/>
    <property type="match status" value="1"/>
</dbReference>
<dbReference type="EC" id="1.-.-.-" evidence="3"/>
<name>A0A857MH83_9ACTN</name>
<organism evidence="3">
    <name type="scientific">Gordonia amarae</name>
    <dbReference type="NCBI Taxonomy" id="36821"/>
    <lineage>
        <taxon>Bacteria</taxon>
        <taxon>Bacillati</taxon>
        <taxon>Actinomycetota</taxon>
        <taxon>Actinomycetes</taxon>
        <taxon>Mycobacteriales</taxon>
        <taxon>Gordoniaceae</taxon>
        <taxon>Gordonia</taxon>
    </lineage>
</organism>